<comment type="caution">
    <text evidence="2">The sequence shown here is derived from an EMBL/GenBank/DDBJ whole genome shotgun (WGS) entry which is preliminary data.</text>
</comment>
<evidence type="ECO:0000313" key="3">
    <source>
        <dbReference type="Proteomes" id="UP001321760"/>
    </source>
</evidence>
<organism evidence="2 3">
    <name type="scientific">Podospora aff. communis PSN243</name>
    <dbReference type="NCBI Taxonomy" id="3040156"/>
    <lineage>
        <taxon>Eukaryota</taxon>
        <taxon>Fungi</taxon>
        <taxon>Dikarya</taxon>
        <taxon>Ascomycota</taxon>
        <taxon>Pezizomycotina</taxon>
        <taxon>Sordariomycetes</taxon>
        <taxon>Sordariomycetidae</taxon>
        <taxon>Sordariales</taxon>
        <taxon>Podosporaceae</taxon>
        <taxon>Podospora</taxon>
    </lineage>
</organism>
<dbReference type="Pfam" id="PF06985">
    <property type="entry name" value="HET"/>
    <property type="match status" value="1"/>
</dbReference>
<feature type="domain" description="Heterokaryon incompatibility" evidence="1">
    <location>
        <begin position="44"/>
        <end position="190"/>
    </location>
</feature>
<gene>
    <name evidence="2" type="ORF">QBC34DRAFT_445494</name>
</gene>
<evidence type="ECO:0000313" key="2">
    <source>
        <dbReference type="EMBL" id="KAK4454506.1"/>
    </source>
</evidence>
<keyword evidence="3" id="KW-1185">Reference proteome</keyword>
<dbReference type="InterPro" id="IPR010730">
    <property type="entry name" value="HET"/>
</dbReference>
<dbReference type="Pfam" id="PF26639">
    <property type="entry name" value="Het-6_barrel"/>
    <property type="match status" value="1"/>
</dbReference>
<reference evidence="2" key="2">
    <citation type="submission" date="2023-05" db="EMBL/GenBank/DDBJ databases">
        <authorList>
            <consortium name="Lawrence Berkeley National Laboratory"/>
            <person name="Steindorff A."/>
            <person name="Hensen N."/>
            <person name="Bonometti L."/>
            <person name="Westerberg I."/>
            <person name="Brannstrom I.O."/>
            <person name="Guillou S."/>
            <person name="Cros-Aarteil S."/>
            <person name="Calhoun S."/>
            <person name="Haridas S."/>
            <person name="Kuo A."/>
            <person name="Mondo S."/>
            <person name="Pangilinan J."/>
            <person name="Riley R."/>
            <person name="Labutti K."/>
            <person name="Andreopoulos B."/>
            <person name="Lipzen A."/>
            <person name="Chen C."/>
            <person name="Yanf M."/>
            <person name="Daum C."/>
            <person name="Ng V."/>
            <person name="Clum A."/>
            <person name="Ohm R."/>
            <person name="Martin F."/>
            <person name="Silar P."/>
            <person name="Natvig D."/>
            <person name="Lalanne C."/>
            <person name="Gautier V."/>
            <person name="Ament-Velasquez S.L."/>
            <person name="Kruys A."/>
            <person name="Hutchinson M.I."/>
            <person name="Powell A.J."/>
            <person name="Barry K."/>
            <person name="Miller A.N."/>
            <person name="Grigoriev I.V."/>
            <person name="Debuchy R."/>
            <person name="Gladieux P."/>
            <person name="Thoren M.H."/>
            <person name="Johannesson H."/>
        </authorList>
    </citation>
    <scope>NUCLEOTIDE SEQUENCE</scope>
    <source>
        <strain evidence="2">PSN243</strain>
    </source>
</reference>
<sequence>MADPYSPPIGGSAIRLFRIDSAADGVVSVELRRFALKGPACPPFVATSYVWGPPSHADGATINGQPRPILSSALSFLKVMLSERWRQKFPPEKTWWWMDSICINQKDDNERSAQVQLMSTIYPRARRTVIWLGEESEDSDRAMDFLSTLSTLDPLRDPLALDVAGDAKSWTSVANLLRRDWFERGWTLQEFLLSRHAIFCCGGKQINQHRMFDAVGVVWDYHQWKSDIIPRKAYEKAWNRFRMLERYSHELSLPLVGTLAYTATSRVTDPRDRLYSLLGLAGPIDREVVGRPDYESDPELVFIKFVKSFVEKHQSLDIVCLAATQRGLAEQEDLDDALNLPSWVPDWSVRLLHSGPVPCMASQSARTHIGNFRPMHSIDYSAVYAAYGAMGPHVHFSDDLREMTCAGVLIDHIDGLGGVRQVRKAPKDLVQSTSAVNTGLQGGSMAHKPITTKRASTLIGSKLALCLVLDRKDRYLRHSAPLGEFSRQFKALCQALARKVETTLPVPFTEWFQLTKDLLIHGVTVEAALLSGQQGPQGSQGAFDFQDIAEALLDIPGLDDWESFVSRLRDTSSTMGMRLMVTDSGMVGMAPREAKKGDVVCVLYGCSIPVVLRQVPESDPEVFQVIGECFMAGFMNGEIWKAEFERQNFCLV</sequence>
<accession>A0AAV9H654</accession>
<dbReference type="PANTHER" id="PTHR24148">
    <property type="entry name" value="ANKYRIN REPEAT DOMAIN-CONTAINING PROTEIN 39 HOMOLOG-RELATED"/>
    <property type="match status" value="1"/>
</dbReference>
<evidence type="ECO:0000259" key="1">
    <source>
        <dbReference type="Pfam" id="PF06985"/>
    </source>
</evidence>
<dbReference type="AlphaFoldDB" id="A0AAV9H654"/>
<dbReference type="Proteomes" id="UP001321760">
    <property type="component" value="Unassembled WGS sequence"/>
</dbReference>
<dbReference type="InterPro" id="IPR052895">
    <property type="entry name" value="HetReg/Transcr_Mod"/>
</dbReference>
<dbReference type="EMBL" id="MU865916">
    <property type="protein sequence ID" value="KAK4454506.1"/>
    <property type="molecule type" value="Genomic_DNA"/>
</dbReference>
<dbReference type="PANTHER" id="PTHR24148:SF73">
    <property type="entry name" value="HET DOMAIN PROTEIN (AFU_ORTHOLOGUE AFUA_8G01020)"/>
    <property type="match status" value="1"/>
</dbReference>
<name>A0AAV9H654_9PEZI</name>
<reference evidence="2" key="1">
    <citation type="journal article" date="2023" name="Mol. Phylogenet. Evol.">
        <title>Genome-scale phylogeny and comparative genomics of the fungal order Sordariales.</title>
        <authorList>
            <person name="Hensen N."/>
            <person name="Bonometti L."/>
            <person name="Westerberg I."/>
            <person name="Brannstrom I.O."/>
            <person name="Guillou S."/>
            <person name="Cros-Aarteil S."/>
            <person name="Calhoun S."/>
            <person name="Haridas S."/>
            <person name="Kuo A."/>
            <person name="Mondo S."/>
            <person name="Pangilinan J."/>
            <person name="Riley R."/>
            <person name="LaButti K."/>
            <person name="Andreopoulos B."/>
            <person name="Lipzen A."/>
            <person name="Chen C."/>
            <person name="Yan M."/>
            <person name="Daum C."/>
            <person name="Ng V."/>
            <person name="Clum A."/>
            <person name="Steindorff A."/>
            <person name="Ohm R.A."/>
            <person name="Martin F."/>
            <person name="Silar P."/>
            <person name="Natvig D.O."/>
            <person name="Lalanne C."/>
            <person name="Gautier V."/>
            <person name="Ament-Velasquez S.L."/>
            <person name="Kruys A."/>
            <person name="Hutchinson M.I."/>
            <person name="Powell A.J."/>
            <person name="Barry K."/>
            <person name="Miller A.N."/>
            <person name="Grigoriev I.V."/>
            <person name="Debuchy R."/>
            <person name="Gladieux P."/>
            <person name="Hiltunen Thoren M."/>
            <person name="Johannesson H."/>
        </authorList>
    </citation>
    <scope>NUCLEOTIDE SEQUENCE</scope>
    <source>
        <strain evidence="2">PSN243</strain>
    </source>
</reference>
<proteinExistence type="predicted"/>
<protein>
    <submittedName>
        <fullName evidence="2">Heterokaryon incompatibility protein-domain-containing protein</fullName>
    </submittedName>
</protein>